<dbReference type="EMBL" id="LZDN01000006">
    <property type="protein sequence ID" value="OBX51489.1"/>
    <property type="molecule type" value="Genomic_DNA"/>
</dbReference>
<organism evidence="1 2">
    <name type="scientific">Moraxella nonliquefaciens</name>
    <dbReference type="NCBI Taxonomy" id="478"/>
    <lineage>
        <taxon>Bacteria</taxon>
        <taxon>Pseudomonadati</taxon>
        <taxon>Pseudomonadota</taxon>
        <taxon>Gammaproteobacteria</taxon>
        <taxon>Moraxellales</taxon>
        <taxon>Moraxellaceae</taxon>
        <taxon>Moraxella</taxon>
    </lineage>
</organism>
<evidence type="ECO:0008006" key="3">
    <source>
        <dbReference type="Google" id="ProtNLM"/>
    </source>
</evidence>
<protein>
    <recommendedName>
        <fullName evidence="3">Phage tail protein</fullName>
    </recommendedName>
</protein>
<dbReference type="InterPro" id="IPR010265">
    <property type="entry name" value="Phage_lambda_TipM"/>
</dbReference>
<dbReference type="AlphaFoldDB" id="A0A1B8PKX1"/>
<evidence type="ECO:0000313" key="2">
    <source>
        <dbReference type="Proteomes" id="UP000092671"/>
    </source>
</evidence>
<dbReference type="Proteomes" id="UP000092671">
    <property type="component" value="Unassembled WGS sequence"/>
</dbReference>
<proteinExistence type="predicted"/>
<dbReference type="OrthoDB" id="8607203at2"/>
<dbReference type="RefSeq" id="WP_066892765.1">
    <property type="nucleotide sequence ID" value="NZ_LZDN01000006.1"/>
</dbReference>
<comment type="caution">
    <text evidence="1">The sequence shown here is derived from an EMBL/GenBank/DDBJ whole genome shotgun (WGS) entry which is preliminary data.</text>
</comment>
<evidence type="ECO:0000313" key="1">
    <source>
        <dbReference type="EMBL" id="OBX51489.1"/>
    </source>
</evidence>
<gene>
    <name evidence="1" type="ORF">A9Z60_07730</name>
</gene>
<reference evidence="1 2" key="1">
    <citation type="submission" date="2016-06" db="EMBL/GenBank/DDBJ databases">
        <title>Draft genome of Moraxella nonliquefaciens CCUG 60284.</title>
        <authorList>
            <person name="Salva-Serra F."/>
            <person name="Engstrom-Jakobsson H."/>
            <person name="Thorell K."/>
            <person name="Gonzales-Siles L."/>
            <person name="Karlsson R."/>
            <person name="Boulund F."/>
            <person name="Engstrand L."/>
            <person name="Kristiansson E."/>
            <person name="Moore E."/>
        </authorList>
    </citation>
    <scope>NUCLEOTIDE SEQUENCE [LARGE SCALE GENOMIC DNA]</scope>
    <source>
        <strain evidence="1 2">CCUG 60284</strain>
    </source>
</reference>
<dbReference type="Pfam" id="PF05939">
    <property type="entry name" value="Phage_min_tail"/>
    <property type="match status" value="1"/>
</dbReference>
<sequence length="110" mass="12448">MKTFNWDISADSSESISHNTTITAFGDGYEQAVSFGINNSRKSWQCSKTDTKAVIDEIYRFLIDTKGVEPFNFKPLTDEPSIKVRLDGEISRQKMGGDAWQIGFTLKQIF</sequence>
<name>A0A1B8PKX1_MORNO</name>
<accession>A0A1B8PKX1</accession>